<feature type="coiled-coil region" evidence="1">
    <location>
        <begin position="98"/>
        <end position="128"/>
    </location>
</feature>
<keyword evidence="3" id="KW-1185">Reference proteome</keyword>
<organism evidence="2 3">
    <name type="scientific">Holothuria leucospilota</name>
    <name type="common">Black long sea cucumber</name>
    <name type="synonym">Mertensiothuria leucospilota</name>
    <dbReference type="NCBI Taxonomy" id="206669"/>
    <lineage>
        <taxon>Eukaryota</taxon>
        <taxon>Metazoa</taxon>
        <taxon>Echinodermata</taxon>
        <taxon>Eleutherozoa</taxon>
        <taxon>Echinozoa</taxon>
        <taxon>Holothuroidea</taxon>
        <taxon>Aspidochirotacea</taxon>
        <taxon>Aspidochirotida</taxon>
        <taxon>Holothuriidae</taxon>
        <taxon>Holothuria</taxon>
    </lineage>
</organism>
<reference evidence="2" key="1">
    <citation type="submission" date="2021-10" db="EMBL/GenBank/DDBJ databases">
        <title>Tropical sea cucumber genome reveals ecological adaptation and Cuvierian tubules defense mechanism.</title>
        <authorList>
            <person name="Chen T."/>
        </authorList>
    </citation>
    <scope>NUCLEOTIDE SEQUENCE</scope>
    <source>
        <strain evidence="2">Nanhai2018</strain>
        <tissue evidence="2">Muscle</tissue>
    </source>
</reference>
<dbReference type="EMBL" id="JAIZAY010000001">
    <property type="protein sequence ID" value="KAJ8049222.1"/>
    <property type="molecule type" value="Genomic_DNA"/>
</dbReference>
<dbReference type="Proteomes" id="UP001152320">
    <property type="component" value="Chromosome 1"/>
</dbReference>
<sequence>MIHHRKDHATYKILYSVCATNCGNLKAARGFVTDGEVGLSEAFSSDLPLATHLRCFKHLESNCRAKLHSVGIQSRKDQSFFLRKVFGLKGKIRSILDAEDEDELKELLEAAKEEIENIETTLASGQSEKYNPVFYDYILSHYDMMRDNMICNVRRQAGLPDGSDGKPGRCYTYE</sequence>
<evidence type="ECO:0000256" key="1">
    <source>
        <dbReference type="SAM" id="Coils"/>
    </source>
</evidence>
<accession>A0A9Q1CPK2</accession>
<dbReference type="AlphaFoldDB" id="A0A9Q1CPK2"/>
<dbReference type="OrthoDB" id="10201194at2759"/>
<name>A0A9Q1CPK2_HOLLE</name>
<evidence type="ECO:0000313" key="3">
    <source>
        <dbReference type="Proteomes" id="UP001152320"/>
    </source>
</evidence>
<evidence type="ECO:0008006" key="4">
    <source>
        <dbReference type="Google" id="ProtNLM"/>
    </source>
</evidence>
<gene>
    <name evidence="2" type="ORF">HOLleu_01862</name>
</gene>
<comment type="caution">
    <text evidence="2">The sequence shown here is derived from an EMBL/GenBank/DDBJ whole genome shotgun (WGS) entry which is preliminary data.</text>
</comment>
<keyword evidence="1" id="KW-0175">Coiled coil</keyword>
<proteinExistence type="predicted"/>
<evidence type="ECO:0000313" key="2">
    <source>
        <dbReference type="EMBL" id="KAJ8049222.1"/>
    </source>
</evidence>
<protein>
    <recommendedName>
        <fullName evidence="4">MULE transposase domain-containing protein</fullName>
    </recommendedName>
</protein>